<accession>A0A6C0H654</accession>
<dbReference type="InterPro" id="IPR013083">
    <property type="entry name" value="Znf_RING/FYVE/PHD"/>
</dbReference>
<dbReference type="PROSITE" id="PS50089">
    <property type="entry name" value="ZF_RING_2"/>
    <property type="match status" value="1"/>
</dbReference>
<dbReference type="Gene3D" id="3.30.40.10">
    <property type="entry name" value="Zinc/RING finger domain, C3HC4 (zinc finger)"/>
    <property type="match status" value="1"/>
</dbReference>
<sequence length="204" mass="24090">MEQSSLLIMTNRIIDVIGEKGIYVNNIDCINKIKDTSVVIKIIIRKTSMIFVVYNKNIRKKYETSSSRIIMYKEQIIRDISQDIFEFIMDGLKNFSEIVDKLELDVINGNYYLLEDKDEINKMYDDIKNMSDIFNKFGDLKNIECSICFEITRTSPLCGHKLCLLCWNKIYDKKCPICRKKNLDFIDNHDYKIKYTKSLNEVTK</sequence>
<dbReference type="AlphaFoldDB" id="A0A6C0H654"/>
<evidence type="ECO:0000259" key="1">
    <source>
        <dbReference type="PROSITE" id="PS50089"/>
    </source>
</evidence>
<dbReference type="SMART" id="SM00184">
    <property type="entry name" value="RING"/>
    <property type="match status" value="1"/>
</dbReference>
<dbReference type="InterPro" id="IPR001841">
    <property type="entry name" value="Znf_RING"/>
</dbReference>
<reference evidence="2" key="1">
    <citation type="journal article" date="2020" name="Nature">
        <title>Giant virus diversity and host interactions through global metagenomics.</title>
        <authorList>
            <person name="Schulz F."/>
            <person name="Roux S."/>
            <person name="Paez-Espino D."/>
            <person name="Jungbluth S."/>
            <person name="Walsh D.A."/>
            <person name="Denef V.J."/>
            <person name="McMahon K.D."/>
            <person name="Konstantinidis K.T."/>
            <person name="Eloe-Fadrosh E.A."/>
            <person name="Kyrpides N.C."/>
            <person name="Woyke T."/>
        </authorList>
    </citation>
    <scope>NUCLEOTIDE SEQUENCE</scope>
    <source>
        <strain evidence="2">GVMAG-M-3300023179-71</strain>
    </source>
</reference>
<proteinExistence type="predicted"/>
<name>A0A6C0H654_9ZZZZ</name>
<organism evidence="2">
    <name type="scientific">viral metagenome</name>
    <dbReference type="NCBI Taxonomy" id="1070528"/>
    <lineage>
        <taxon>unclassified sequences</taxon>
        <taxon>metagenomes</taxon>
        <taxon>organismal metagenomes</taxon>
    </lineage>
</organism>
<evidence type="ECO:0000313" key="2">
    <source>
        <dbReference type="EMBL" id="QHT76051.1"/>
    </source>
</evidence>
<protein>
    <recommendedName>
        <fullName evidence="1">RING-type domain-containing protein</fullName>
    </recommendedName>
</protein>
<dbReference type="SUPFAM" id="SSF57850">
    <property type="entry name" value="RING/U-box"/>
    <property type="match status" value="1"/>
</dbReference>
<dbReference type="EMBL" id="MN739887">
    <property type="protein sequence ID" value="QHT76051.1"/>
    <property type="molecule type" value="Genomic_DNA"/>
</dbReference>
<feature type="domain" description="RING-type" evidence="1">
    <location>
        <begin position="145"/>
        <end position="179"/>
    </location>
</feature>